<keyword evidence="4" id="KW-1185">Reference proteome</keyword>
<proteinExistence type="predicted"/>
<dbReference type="Ensembl" id="ENSPMGT00000014132.1">
    <property type="protein sequence ID" value="ENSPMGP00000013240.1"/>
    <property type="gene ID" value="ENSPMGG00000010913.1"/>
</dbReference>
<reference evidence="3" key="2">
    <citation type="submission" date="2025-09" db="UniProtKB">
        <authorList>
            <consortium name="Ensembl"/>
        </authorList>
    </citation>
    <scope>IDENTIFICATION</scope>
</reference>
<name>A0A3B4A937_9GOBI</name>
<protein>
    <submittedName>
        <fullName evidence="3">Uncharacterized protein</fullName>
    </submittedName>
</protein>
<evidence type="ECO:0000313" key="4">
    <source>
        <dbReference type="Proteomes" id="UP000261520"/>
    </source>
</evidence>
<reference evidence="3" key="1">
    <citation type="submission" date="2025-08" db="UniProtKB">
        <authorList>
            <consortium name="Ensembl"/>
        </authorList>
    </citation>
    <scope>IDENTIFICATION</scope>
</reference>
<dbReference type="InterPro" id="IPR026622">
    <property type="entry name" value="Mxra7"/>
</dbReference>
<organism evidence="3 4">
    <name type="scientific">Periophthalmus magnuspinnatus</name>
    <dbReference type="NCBI Taxonomy" id="409849"/>
    <lineage>
        <taxon>Eukaryota</taxon>
        <taxon>Metazoa</taxon>
        <taxon>Chordata</taxon>
        <taxon>Craniata</taxon>
        <taxon>Vertebrata</taxon>
        <taxon>Euteleostomi</taxon>
        <taxon>Actinopterygii</taxon>
        <taxon>Neopterygii</taxon>
        <taxon>Teleostei</taxon>
        <taxon>Neoteleostei</taxon>
        <taxon>Acanthomorphata</taxon>
        <taxon>Gobiaria</taxon>
        <taxon>Gobiiformes</taxon>
        <taxon>Gobioidei</taxon>
        <taxon>Gobiidae</taxon>
        <taxon>Oxudercinae</taxon>
        <taxon>Periophthalmus</taxon>
    </lineage>
</organism>
<evidence type="ECO:0000313" key="3">
    <source>
        <dbReference type="Ensembl" id="ENSPMGP00000013240.1"/>
    </source>
</evidence>
<feature type="region of interest" description="Disordered" evidence="1">
    <location>
        <begin position="125"/>
        <end position="145"/>
    </location>
</feature>
<dbReference type="PANTHER" id="PTHR21845:SF2">
    <property type="entry name" value="MATRIX-REMODELING-ASSOCIATED PROTEIN 7"/>
    <property type="match status" value="1"/>
</dbReference>
<feature type="compositionally biased region" description="Polar residues" evidence="1">
    <location>
        <begin position="134"/>
        <end position="145"/>
    </location>
</feature>
<feature type="signal peptide" evidence="2">
    <location>
        <begin position="1"/>
        <end position="20"/>
    </location>
</feature>
<dbReference type="Proteomes" id="UP000261520">
    <property type="component" value="Unplaced"/>
</dbReference>
<keyword evidence="2" id="KW-0732">Signal</keyword>
<dbReference type="AlphaFoldDB" id="A0A3B4A937"/>
<sequence>MDASFVLAAVIFTLLAIVVATSMFTGTSPSSDYGRRAAGRVTEEESASPGKHNGHGPCSAPEPQPRKTAEFDWTEMSGSSHDHWDVVKNVQSVSKTLDSNSSSFRYLPGKSRSHHFQMMMSKDELEEEQRNITDDFTSSELANIS</sequence>
<evidence type="ECO:0000256" key="2">
    <source>
        <dbReference type="SAM" id="SignalP"/>
    </source>
</evidence>
<feature type="chain" id="PRO_5017412541" evidence="2">
    <location>
        <begin position="21"/>
        <end position="145"/>
    </location>
</feature>
<dbReference type="PANTHER" id="PTHR21845">
    <property type="entry name" value="TRANSMEMBRANE ANCHOR PROTEIN 1"/>
    <property type="match status" value="1"/>
</dbReference>
<dbReference type="STRING" id="409849.ENSPMGP00000013240"/>
<feature type="region of interest" description="Disordered" evidence="1">
    <location>
        <begin position="29"/>
        <end position="71"/>
    </location>
</feature>
<evidence type="ECO:0000256" key="1">
    <source>
        <dbReference type="SAM" id="MobiDB-lite"/>
    </source>
</evidence>
<accession>A0A3B4A937</accession>